<dbReference type="GO" id="GO:0052621">
    <property type="term" value="F:diguanylate cyclase activity"/>
    <property type="evidence" value="ECO:0007669"/>
    <property type="project" value="UniProtKB-EC"/>
</dbReference>
<evidence type="ECO:0000313" key="5">
    <source>
        <dbReference type="EMBL" id="MFC0048508.1"/>
    </source>
</evidence>
<dbReference type="Proteomes" id="UP001589813">
    <property type="component" value="Unassembled WGS sequence"/>
</dbReference>
<keyword evidence="3" id="KW-1133">Transmembrane helix</keyword>
<evidence type="ECO:0000256" key="2">
    <source>
        <dbReference type="ARBA" id="ARBA00034247"/>
    </source>
</evidence>
<dbReference type="PROSITE" id="PS50887">
    <property type="entry name" value="GGDEF"/>
    <property type="match status" value="1"/>
</dbReference>
<protein>
    <recommendedName>
        <fullName evidence="1">diguanylate cyclase</fullName>
        <ecNumber evidence="1">2.7.7.65</ecNumber>
    </recommendedName>
</protein>
<dbReference type="NCBIfam" id="TIGR00254">
    <property type="entry name" value="GGDEF"/>
    <property type="match status" value="1"/>
</dbReference>
<evidence type="ECO:0000259" key="4">
    <source>
        <dbReference type="PROSITE" id="PS50887"/>
    </source>
</evidence>
<sequence>MAYVWPLALVVILVIAVADYYTGVLVTLSAFYIVPLFLVAWTRTRFETHLLILMIVGAWSCANYLSDAQHLSAGILIWNSFIRWLHLTMTAELVRYIRRLLTINSDLANIDVLTGIPNRRFFNYSMQHVLLFPPANKIVSFTLIDVDYFKVLNDAHGHQFGDEILKKVSQQLASECMKNEFCGRIGGDEFAIVLCCDDFVDSKNRIKRLAQRISENASPCSLGTSLVSTGQLLTEVFEQADKALYQTKSGGRGYATIFDGCHYHKAI</sequence>
<dbReference type="Pfam" id="PF00990">
    <property type="entry name" value="GGDEF"/>
    <property type="match status" value="1"/>
</dbReference>
<dbReference type="InterPro" id="IPR050469">
    <property type="entry name" value="Diguanylate_Cyclase"/>
</dbReference>
<dbReference type="EMBL" id="JBHLXP010000001">
    <property type="protein sequence ID" value="MFC0048508.1"/>
    <property type="molecule type" value="Genomic_DNA"/>
</dbReference>
<dbReference type="InterPro" id="IPR029787">
    <property type="entry name" value="Nucleotide_cyclase"/>
</dbReference>
<feature type="transmembrane region" description="Helical" evidence="3">
    <location>
        <begin position="6"/>
        <end position="34"/>
    </location>
</feature>
<gene>
    <name evidence="5" type="ORF">ACFFJP_09415</name>
</gene>
<keyword evidence="5" id="KW-0548">Nucleotidyltransferase</keyword>
<reference evidence="5 6" key="1">
    <citation type="submission" date="2024-09" db="EMBL/GenBank/DDBJ databases">
        <authorList>
            <person name="Sun Q."/>
            <person name="Mori K."/>
        </authorList>
    </citation>
    <scope>NUCLEOTIDE SEQUENCE [LARGE SCALE GENOMIC DNA]</scope>
    <source>
        <strain evidence="5 6">KCTC 23315</strain>
    </source>
</reference>
<dbReference type="PANTHER" id="PTHR45138:SF9">
    <property type="entry name" value="DIGUANYLATE CYCLASE DGCM-RELATED"/>
    <property type="match status" value="1"/>
</dbReference>
<organism evidence="5 6">
    <name type="scientific">Rheinheimera tilapiae</name>
    <dbReference type="NCBI Taxonomy" id="875043"/>
    <lineage>
        <taxon>Bacteria</taxon>
        <taxon>Pseudomonadati</taxon>
        <taxon>Pseudomonadota</taxon>
        <taxon>Gammaproteobacteria</taxon>
        <taxon>Chromatiales</taxon>
        <taxon>Chromatiaceae</taxon>
        <taxon>Rheinheimera</taxon>
    </lineage>
</organism>
<evidence type="ECO:0000256" key="1">
    <source>
        <dbReference type="ARBA" id="ARBA00012528"/>
    </source>
</evidence>
<dbReference type="InterPro" id="IPR043128">
    <property type="entry name" value="Rev_trsase/Diguanyl_cyclase"/>
</dbReference>
<keyword evidence="6" id="KW-1185">Reference proteome</keyword>
<comment type="caution">
    <text evidence="5">The sequence shown here is derived from an EMBL/GenBank/DDBJ whole genome shotgun (WGS) entry which is preliminary data.</text>
</comment>
<dbReference type="SUPFAM" id="SSF55073">
    <property type="entry name" value="Nucleotide cyclase"/>
    <property type="match status" value="1"/>
</dbReference>
<accession>A0ABV6BEN3</accession>
<keyword evidence="3" id="KW-0472">Membrane</keyword>
<proteinExistence type="predicted"/>
<dbReference type="CDD" id="cd01949">
    <property type="entry name" value="GGDEF"/>
    <property type="match status" value="1"/>
</dbReference>
<keyword evidence="5" id="KW-0808">Transferase</keyword>
<dbReference type="PANTHER" id="PTHR45138">
    <property type="entry name" value="REGULATORY COMPONENTS OF SENSORY TRANSDUCTION SYSTEM"/>
    <property type="match status" value="1"/>
</dbReference>
<dbReference type="EC" id="2.7.7.65" evidence="1"/>
<keyword evidence="3" id="KW-0812">Transmembrane</keyword>
<dbReference type="Gene3D" id="3.30.70.270">
    <property type="match status" value="1"/>
</dbReference>
<dbReference type="InterPro" id="IPR000160">
    <property type="entry name" value="GGDEF_dom"/>
</dbReference>
<evidence type="ECO:0000313" key="6">
    <source>
        <dbReference type="Proteomes" id="UP001589813"/>
    </source>
</evidence>
<evidence type="ECO:0000256" key="3">
    <source>
        <dbReference type="SAM" id="Phobius"/>
    </source>
</evidence>
<feature type="domain" description="GGDEF" evidence="4">
    <location>
        <begin position="137"/>
        <end position="260"/>
    </location>
</feature>
<dbReference type="RefSeq" id="WP_377242761.1">
    <property type="nucleotide sequence ID" value="NZ_JBHLXP010000001.1"/>
</dbReference>
<comment type="catalytic activity">
    <reaction evidence="2">
        <text>2 GTP = 3',3'-c-di-GMP + 2 diphosphate</text>
        <dbReference type="Rhea" id="RHEA:24898"/>
        <dbReference type="ChEBI" id="CHEBI:33019"/>
        <dbReference type="ChEBI" id="CHEBI:37565"/>
        <dbReference type="ChEBI" id="CHEBI:58805"/>
        <dbReference type="EC" id="2.7.7.65"/>
    </reaction>
</comment>
<dbReference type="SMART" id="SM00267">
    <property type="entry name" value="GGDEF"/>
    <property type="match status" value="1"/>
</dbReference>
<name>A0ABV6BEN3_9GAMM</name>